<feature type="transmembrane region" description="Helical" evidence="1">
    <location>
        <begin position="155"/>
        <end position="176"/>
    </location>
</feature>
<reference evidence="2 3" key="1">
    <citation type="submission" date="2020-02" db="EMBL/GenBank/DDBJ databases">
        <title>Genome sequences of Thiorhodococcus mannitoliphagus and Thiorhodococcus minor, purple sulfur photosynthetic bacteria in the gammaproteobacterial family, Chromatiaceae.</title>
        <authorList>
            <person name="Aviles F.A."/>
            <person name="Meyer T.E."/>
            <person name="Kyndt J.A."/>
        </authorList>
    </citation>
    <scope>NUCLEOTIDE SEQUENCE [LARGE SCALE GENOMIC DNA]</scope>
    <source>
        <strain evidence="2 3">DSM 11518</strain>
    </source>
</reference>
<dbReference type="EMBL" id="JAAIJQ010000009">
    <property type="protein sequence ID" value="NEV61163.1"/>
    <property type="molecule type" value="Genomic_DNA"/>
</dbReference>
<dbReference type="RefSeq" id="WP_164451211.1">
    <property type="nucleotide sequence ID" value="NZ_JAAIJQ010000009.1"/>
</dbReference>
<keyword evidence="3" id="KW-1185">Reference proteome</keyword>
<dbReference type="Proteomes" id="UP000483379">
    <property type="component" value="Unassembled WGS sequence"/>
</dbReference>
<sequence length="178" mass="19228">MHWGLVWLLGWMPVGIFPALYWADQRLRHPDFYALYAPIQDWGYTLPGATTAFALAGLIGGFVAGIIFTKVFPEKRVGLSRASVGGLFLWLVGWALALSVPIGSFVSGSLTSDDEIALFILFAAPILGAVSLLLAASLTPTKERDAREIPRRRKLLGALGWAIAAFIGLLASVFVIDV</sequence>
<evidence type="ECO:0000313" key="3">
    <source>
        <dbReference type="Proteomes" id="UP000483379"/>
    </source>
</evidence>
<keyword evidence="1" id="KW-0472">Membrane</keyword>
<keyword evidence="1" id="KW-1133">Transmembrane helix</keyword>
<dbReference type="AlphaFoldDB" id="A0A6M0JX17"/>
<evidence type="ECO:0000313" key="2">
    <source>
        <dbReference type="EMBL" id="NEV61163.1"/>
    </source>
</evidence>
<name>A0A6M0JX17_9GAMM</name>
<keyword evidence="1" id="KW-0812">Transmembrane</keyword>
<protein>
    <submittedName>
        <fullName evidence="2">Uncharacterized protein</fullName>
    </submittedName>
</protein>
<feature type="transmembrane region" description="Helical" evidence="1">
    <location>
        <begin position="52"/>
        <end position="72"/>
    </location>
</feature>
<feature type="transmembrane region" description="Helical" evidence="1">
    <location>
        <begin position="84"/>
        <end position="104"/>
    </location>
</feature>
<feature type="transmembrane region" description="Helical" evidence="1">
    <location>
        <begin position="116"/>
        <end position="135"/>
    </location>
</feature>
<proteinExistence type="predicted"/>
<evidence type="ECO:0000256" key="1">
    <source>
        <dbReference type="SAM" id="Phobius"/>
    </source>
</evidence>
<accession>A0A6M0JX17</accession>
<comment type="caution">
    <text evidence="2">The sequence shown here is derived from an EMBL/GenBank/DDBJ whole genome shotgun (WGS) entry which is preliminary data.</text>
</comment>
<gene>
    <name evidence="2" type="ORF">G3446_04480</name>
</gene>
<feature type="transmembrane region" description="Helical" evidence="1">
    <location>
        <begin position="5"/>
        <end position="23"/>
    </location>
</feature>
<organism evidence="2 3">
    <name type="scientific">Thiorhodococcus minor</name>
    <dbReference type="NCBI Taxonomy" id="57489"/>
    <lineage>
        <taxon>Bacteria</taxon>
        <taxon>Pseudomonadati</taxon>
        <taxon>Pseudomonadota</taxon>
        <taxon>Gammaproteobacteria</taxon>
        <taxon>Chromatiales</taxon>
        <taxon>Chromatiaceae</taxon>
        <taxon>Thiorhodococcus</taxon>
    </lineage>
</organism>